<accession>A0ABW2PYI5</accession>
<dbReference type="PANTHER" id="PTHR43861">
    <property type="entry name" value="TRANS-ACONITATE 2-METHYLTRANSFERASE-RELATED"/>
    <property type="match status" value="1"/>
</dbReference>
<dbReference type="GO" id="GO:0061542">
    <property type="term" value="F:3-demethylubiquinol 3-O-methyltransferase activity"/>
    <property type="evidence" value="ECO:0007669"/>
    <property type="project" value="UniProtKB-EC"/>
</dbReference>
<dbReference type="GO" id="GO:0032259">
    <property type="term" value="P:methylation"/>
    <property type="evidence" value="ECO:0007669"/>
    <property type="project" value="UniProtKB-KW"/>
</dbReference>
<keyword evidence="1" id="KW-0489">Methyltransferase</keyword>
<keyword evidence="1" id="KW-0808">Transferase</keyword>
<dbReference type="Gene3D" id="3.90.550.10">
    <property type="entry name" value="Spore Coat Polysaccharide Biosynthesis Protein SpsA, Chain A"/>
    <property type="match status" value="1"/>
</dbReference>
<protein>
    <submittedName>
        <fullName evidence="1">Class I SAM-dependent methyltransferase</fullName>
        <ecNumber evidence="1">2.1.1.222</ecNumber>
        <ecNumber evidence="1">2.1.1.64</ecNumber>
    </submittedName>
</protein>
<dbReference type="Proteomes" id="UP001596505">
    <property type="component" value="Unassembled WGS sequence"/>
</dbReference>
<dbReference type="SUPFAM" id="SSF53335">
    <property type="entry name" value="S-adenosyl-L-methionine-dependent methyltransferases"/>
    <property type="match status" value="1"/>
</dbReference>
<dbReference type="EC" id="2.1.1.222" evidence="1"/>
<evidence type="ECO:0000313" key="2">
    <source>
        <dbReference type="Proteomes" id="UP001596505"/>
    </source>
</evidence>
<keyword evidence="2" id="KW-1185">Reference proteome</keyword>
<dbReference type="InterPro" id="IPR029063">
    <property type="entry name" value="SAM-dependent_MTases_sf"/>
</dbReference>
<dbReference type="EMBL" id="JBHTCO010000020">
    <property type="protein sequence ID" value="MFC7394397.1"/>
    <property type="molecule type" value="Genomic_DNA"/>
</dbReference>
<organism evidence="1 2">
    <name type="scientific">Scopulibacillus cellulosilyticus</name>
    <dbReference type="NCBI Taxonomy" id="2665665"/>
    <lineage>
        <taxon>Bacteria</taxon>
        <taxon>Bacillati</taxon>
        <taxon>Bacillota</taxon>
        <taxon>Bacilli</taxon>
        <taxon>Bacillales</taxon>
        <taxon>Sporolactobacillaceae</taxon>
        <taxon>Scopulibacillus</taxon>
    </lineage>
</organism>
<dbReference type="RefSeq" id="WP_380967716.1">
    <property type="nucleotide sequence ID" value="NZ_JBHTCO010000020.1"/>
</dbReference>
<reference evidence="2" key="1">
    <citation type="journal article" date="2019" name="Int. J. Syst. Evol. Microbiol.">
        <title>The Global Catalogue of Microorganisms (GCM) 10K type strain sequencing project: providing services to taxonomists for standard genome sequencing and annotation.</title>
        <authorList>
            <consortium name="The Broad Institute Genomics Platform"/>
            <consortium name="The Broad Institute Genome Sequencing Center for Infectious Disease"/>
            <person name="Wu L."/>
            <person name="Ma J."/>
        </authorList>
    </citation>
    <scope>NUCLEOTIDE SEQUENCE [LARGE SCALE GENOMIC DNA]</scope>
    <source>
        <strain evidence="2">CGMCC 1.16305</strain>
    </source>
</reference>
<gene>
    <name evidence="1" type="ORF">ACFQRG_15675</name>
</gene>
<name>A0ABW2PYI5_9BACL</name>
<dbReference type="Pfam" id="PF13489">
    <property type="entry name" value="Methyltransf_23"/>
    <property type="match status" value="1"/>
</dbReference>
<proteinExistence type="predicted"/>
<dbReference type="InterPro" id="IPR029044">
    <property type="entry name" value="Nucleotide-diphossugar_trans"/>
</dbReference>
<dbReference type="Gene3D" id="3.40.50.150">
    <property type="entry name" value="Vaccinia Virus protein VP39"/>
    <property type="match status" value="1"/>
</dbReference>
<comment type="caution">
    <text evidence="1">The sequence shown here is derived from an EMBL/GenBank/DDBJ whole genome shotgun (WGS) entry which is preliminary data.</text>
</comment>
<dbReference type="GO" id="GO:0102208">
    <property type="term" value="F:2-polyprenyl-6-hydroxyphenol methylase activity"/>
    <property type="evidence" value="ECO:0007669"/>
    <property type="project" value="UniProtKB-EC"/>
</dbReference>
<evidence type="ECO:0000313" key="1">
    <source>
        <dbReference type="EMBL" id="MFC7394397.1"/>
    </source>
</evidence>
<sequence>MGDFTMKYSNAYFLGEKDLLTQLHYGLSGFKEFKKNDVHKRFIDIFQFIKSFAGDLKGKDVLEIGYGRGELIPFFLKEKCQSYHGIDFSEAAFNIARRRYNDSNVKLVMMEAKDLQEKNAYDVIVMNHVIEHIPVFEMEIVWDKVKKALRPGGFIILGTQLYDNPNEADQTDECQETMGMHCHKQTKGTILRTCLEQQFVFAKSDGNYIGLIRKDDLHLFPTNKKDSFLATHHHKLSEAGLNIESHFTKEDLRKLVPKAGRMVIGCVTENNSKFQERTLRLVQSIRWFGGSMAGVNIIVCIVDKADSSFVDELKKWGAFVRIVKRFSKAHPPSNKLRFFECPEINSYDTIMFLDCDTVIVQDPAPYIDGKHFQAKIANGCSVPHDVFKRLFKHYGLRMPRPEYRTSNKNQKTIWYCNTGVLIFPQPVLQSFFPVWKSLTKDLAGKRKLMKKSHFFCEQASLTLAFVKKSIPYKQLTNEMNCPTGEKKLDPVIIHYRNSITKDNYLRIKEKHPNAHLVKRVQAFNHRLRDYRKNL</sequence>
<dbReference type="CDD" id="cd02440">
    <property type="entry name" value="AdoMet_MTases"/>
    <property type="match status" value="1"/>
</dbReference>
<dbReference type="EC" id="2.1.1.64" evidence="1"/>
<dbReference type="SUPFAM" id="SSF53448">
    <property type="entry name" value="Nucleotide-diphospho-sugar transferases"/>
    <property type="match status" value="1"/>
</dbReference>